<evidence type="ECO:0000256" key="1">
    <source>
        <dbReference type="ARBA" id="ARBA00007261"/>
    </source>
</evidence>
<evidence type="ECO:0000259" key="3">
    <source>
        <dbReference type="Pfam" id="PF05193"/>
    </source>
</evidence>
<organism evidence="4">
    <name type="scientific">candidate division WOR-3 bacterium</name>
    <dbReference type="NCBI Taxonomy" id="2052148"/>
    <lineage>
        <taxon>Bacteria</taxon>
        <taxon>Bacteria division WOR-3</taxon>
    </lineage>
</organism>
<protein>
    <submittedName>
        <fullName evidence="4">Insulinase family protein</fullName>
    </submittedName>
</protein>
<dbReference type="PANTHER" id="PTHR11851:SF49">
    <property type="entry name" value="MITOCHONDRIAL-PROCESSING PEPTIDASE SUBUNIT ALPHA"/>
    <property type="match status" value="1"/>
</dbReference>
<dbReference type="InterPro" id="IPR007863">
    <property type="entry name" value="Peptidase_M16_C"/>
</dbReference>
<dbReference type="Pfam" id="PF05193">
    <property type="entry name" value="Peptidase_M16_C"/>
    <property type="match status" value="1"/>
</dbReference>
<dbReference type="InterPro" id="IPR050361">
    <property type="entry name" value="MPP/UQCRC_Complex"/>
</dbReference>
<proteinExistence type="inferred from homology"/>
<feature type="domain" description="Peptidase M16 C-terminal" evidence="3">
    <location>
        <begin position="169"/>
        <end position="344"/>
    </location>
</feature>
<comment type="caution">
    <text evidence="4">The sequence shown here is derived from an EMBL/GenBank/DDBJ whole genome shotgun (WGS) entry which is preliminary data.</text>
</comment>
<reference evidence="4" key="1">
    <citation type="journal article" date="2020" name="mSystems">
        <title>Genome- and Community-Level Interaction Insights into Carbon Utilization and Element Cycling Functions of Hydrothermarchaeota in Hydrothermal Sediment.</title>
        <authorList>
            <person name="Zhou Z."/>
            <person name="Liu Y."/>
            <person name="Xu W."/>
            <person name="Pan J."/>
            <person name="Luo Z.H."/>
            <person name="Li M."/>
        </authorList>
    </citation>
    <scope>NUCLEOTIDE SEQUENCE [LARGE SCALE GENOMIC DNA]</scope>
    <source>
        <strain evidence="4">SpSt-754</strain>
    </source>
</reference>
<evidence type="ECO:0000313" key="4">
    <source>
        <dbReference type="EMBL" id="HGB36290.1"/>
    </source>
</evidence>
<dbReference type="SUPFAM" id="SSF63411">
    <property type="entry name" value="LuxS/MPP-like metallohydrolase"/>
    <property type="match status" value="2"/>
</dbReference>
<gene>
    <name evidence="4" type="ORF">ENV38_05240</name>
</gene>
<dbReference type="GO" id="GO:0046872">
    <property type="term" value="F:metal ion binding"/>
    <property type="evidence" value="ECO:0007669"/>
    <property type="project" value="InterPro"/>
</dbReference>
<comment type="similarity">
    <text evidence="1">Belongs to the peptidase M16 family.</text>
</comment>
<dbReference type="AlphaFoldDB" id="A0A7V3KP70"/>
<dbReference type="PANTHER" id="PTHR11851">
    <property type="entry name" value="METALLOPROTEASE"/>
    <property type="match status" value="1"/>
</dbReference>
<name>A0A7V3KP70_UNCW3</name>
<sequence>MELKVFTGTLSNGLRVVVNEDDENTMVAAALLYEAGSRTERKGITGISHILEHMMYKGTEKIGPEEYSKRIQRLGGYDNAYTSKDYTVYYVYLPPGTLGEFLSMEGDRMVNLKLRDFKEEMEVIKDERRYSSVDNPIEYFMEEFWWRLFKVHPYRFPVIGLEDDLNRIKEADVIEYYQKFYTPANAILAVAGKVKFEEVMELADKYFSNINKNSKPELSVPLEPEQRQKVEFEVKRKNSTPVIAIGFKIVPFGDPLIPVFDVLSEMLGGGKWGILVRELVYDKNVFASLRCETSYLKDHGVFVLVGVPYPGVDIKNAESILENKFYDALHQLGEDDLNTAKNKLLTEYYFDLESVRDLVFDLAEFELMGKIEDITKYPESLKRVTLEDVRKIFSQYFGVEKETVGVLNGE</sequence>
<dbReference type="Pfam" id="PF00675">
    <property type="entry name" value="Peptidase_M16"/>
    <property type="match status" value="1"/>
</dbReference>
<dbReference type="InterPro" id="IPR011765">
    <property type="entry name" value="Pept_M16_N"/>
</dbReference>
<feature type="domain" description="Peptidase M16 N-terminal" evidence="2">
    <location>
        <begin position="16"/>
        <end position="131"/>
    </location>
</feature>
<dbReference type="EMBL" id="DTGD01000196">
    <property type="protein sequence ID" value="HGB36290.1"/>
    <property type="molecule type" value="Genomic_DNA"/>
</dbReference>
<evidence type="ECO:0000259" key="2">
    <source>
        <dbReference type="Pfam" id="PF00675"/>
    </source>
</evidence>
<dbReference type="InterPro" id="IPR011249">
    <property type="entry name" value="Metalloenz_LuxS/M16"/>
</dbReference>
<dbReference type="Gene3D" id="3.30.830.10">
    <property type="entry name" value="Metalloenzyme, LuxS/M16 peptidase-like"/>
    <property type="match status" value="2"/>
</dbReference>
<accession>A0A7V3KP70</accession>